<name>A0ABS3W1F2_MICEH</name>
<keyword evidence="1" id="KW-1133">Transmembrane helix</keyword>
<reference evidence="2 3" key="1">
    <citation type="submission" date="2019-12" db="EMBL/GenBank/DDBJ databases">
        <title>Whole genome sequencing of endophytic Actinobacterium Micromonospora sp. MPMI6T.</title>
        <authorList>
            <person name="Evv R."/>
            <person name="Podile A.R."/>
        </authorList>
    </citation>
    <scope>NUCLEOTIDE SEQUENCE [LARGE SCALE GENOMIC DNA]</scope>
    <source>
        <strain evidence="2 3">MPMI6</strain>
    </source>
</reference>
<evidence type="ECO:0008006" key="4">
    <source>
        <dbReference type="Google" id="ProtNLM"/>
    </source>
</evidence>
<evidence type="ECO:0000313" key="3">
    <source>
        <dbReference type="Proteomes" id="UP000823521"/>
    </source>
</evidence>
<proteinExistence type="predicted"/>
<feature type="non-terminal residue" evidence="2">
    <location>
        <position position="1"/>
    </location>
</feature>
<protein>
    <recommendedName>
        <fullName evidence="4">DUF4190 domain-containing protein</fullName>
    </recommendedName>
</protein>
<feature type="transmembrane region" description="Helical" evidence="1">
    <location>
        <begin position="59"/>
        <end position="82"/>
    </location>
</feature>
<comment type="caution">
    <text evidence="2">The sequence shown here is derived from an EMBL/GenBank/DDBJ whole genome shotgun (WGS) entry which is preliminary data.</text>
</comment>
<evidence type="ECO:0000256" key="1">
    <source>
        <dbReference type="SAM" id="Phobius"/>
    </source>
</evidence>
<sequence length="90" mass="8989">YQAPPPRYPPPSGYARPRPSGMPLGVLALILSLVCGPVGLILGIVALTRSPRPGSADQICAIIAIGLSGVLSCCSLLGYSTLLGGSGGQS</sequence>
<keyword evidence="1" id="KW-0472">Membrane</keyword>
<feature type="transmembrane region" description="Helical" evidence="1">
    <location>
        <begin position="24"/>
        <end position="47"/>
    </location>
</feature>
<gene>
    <name evidence="2" type="ORF">GSF22_32225</name>
</gene>
<accession>A0ABS3W1F2</accession>
<evidence type="ECO:0000313" key="2">
    <source>
        <dbReference type="EMBL" id="MBO4210625.1"/>
    </source>
</evidence>
<keyword evidence="3" id="KW-1185">Reference proteome</keyword>
<dbReference type="Proteomes" id="UP000823521">
    <property type="component" value="Unassembled WGS sequence"/>
</dbReference>
<dbReference type="EMBL" id="WVUH01000536">
    <property type="protein sequence ID" value="MBO4210625.1"/>
    <property type="molecule type" value="Genomic_DNA"/>
</dbReference>
<organism evidence="2 3">
    <name type="scientific">Micromonospora echinofusca</name>
    <dbReference type="NCBI Taxonomy" id="47858"/>
    <lineage>
        <taxon>Bacteria</taxon>
        <taxon>Bacillati</taxon>
        <taxon>Actinomycetota</taxon>
        <taxon>Actinomycetes</taxon>
        <taxon>Micromonosporales</taxon>
        <taxon>Micromonosporaceae</taxon>
        <taxon>Micromonospora</taxon>
    </lineage>
</organism>
<keyword evidence="1" id="KW-0812">Transmembrane</keyword>